<dbReference type="AlphaFoldDB" id="A0AAV9C8I6"/>
<evidence type="ECO:0000313" key="1">
    <source>
        <dbReference type="EMBL" id="KAK1285126.1"/>
    </source>
</evidence>
<sequence length="78" mass="9320">MREGGSVDEARELVKGVEKTIQTFDLLDFVWVLRGVDVHGIKGRIDDVYRRFDELSERIIRREEEEEMRWCPIDRIIV</sequence>
<dbReference type="Proteomes" id="UP001180020">
    <property type="component" value="Unassembled WGS sequence"/>
</dbReference>
<evidence type="ECO:0000313" key="2">
    <source>
        <dbReference type="Proteomes" id="UP001180020"/>
    </source>
</evidence>
<keyword evidence="2" id="KW-1185">Reference proteome</keyword>
<reference evidence="1" key="2">
    <citation type="submission" date="2023-06" db="EMBL/GenBank/DDBJ databases">
        <authorList>
            <person name="Ma L."/>
            <person name="Liu K.-W."/>
            <person name="Li Z."/>
            <person name="Hsiao Y.-Y."/>
            <person name="Qi Y."/>
            <person name="Fu T."/>
            <person name="Tang G."/>
            <person name="Zhang D."/>
            <person name="Sun W.-H."/>
            <person name="Liu D.-K."/>
            <person name="Li Y."/>
            <person name="Chen G.-Z."/>
            <person name="Liu X.-D."/>
            <person name="Liao X.-Y."/>
            <person name="Jiang Y.-T."/>
            <person name="Yu X."/>
            <person name="Hao Y."/>
            <person name="Huang J."/>
            <person name="Zhao X.-W."/>
            <person name="Ke S."/>
            <person name="Chen Y.-Y."/>
            <person name="Wu W.-L."/>
            <person name="Hsu J.-L."/>
            <person name="Lin Y.-F."/>
            <person name="Huang M.-D."/>
            <person name="Li C.-Y."/>
            <person name="Huang L."/>
            <person name="Wang Z.-W."/>
            <person name="Zhao X."/>
            <person name="Zhong W.-Y."/>
            <person name="Peng D.-H."/>
            <person name="Ahmad S."/>
            <person name="Lan S."/>
            <person name="Zhang J.-S."/>
            <person name="Tsai W.-C."/>
            <person name="Van De Peer Y."/>
            <person name="Liu Z.-J."/>
        </authorList>
    </citation>
    <scope>NUCLEOTIDE SEQUENCE</scope>
    <source>
        <strain evidence="1">CP</strain>
        <tissue evidence="1">Leaves</tissue>
    </source>
</reference>
<dbReference type="EMBL" id="JAUJYO010000020">
    <property type="protein sequence ID" value="KAK1285126.1"/>
    <property type="molecule type" value="Genomic_DNA"/>
</dbReference>
<proteinExistence type="predicted"/>
<accession>A0AAV9C8I6</accession>
<name>A0AAV9C8I6_ACOCL</name>
<organism evidence="1 2">
    <name type="scientific">Acorus calamus</name>
    <name type="common">Sweet flag</name>
    <dbReference type="NCBI Taxonomy" id="4465"/>
    <lineage>
        <taxon>Eukaryota</taxon>
        <taxon>Viridiplantae</taxon>
        <taxon>Streptophyta</taxon>
        <taxon>Embryophyta</taxon>
        <taxon>Tracheophyta</taxon>
        <taxon>Spermatophyta</taxon>
        <taxon>Magnoliopsida</taxon>
        <taxon>Liliopsida</taxon>
        <taxon>Acoraceae</taxon>
        <taxon>Acorus</taxon>
    </lineage>
</organism>
<protein>
    <submittedName>
        <fullName evidence="1">Licodione synthase</fullName>
    </submittedName>
</protein>
<gene>
    <name evidence="1" type="primary">CYP93B1</name>
    <name evidence="1" type="ORF">QJS10_CPB20g01005</name>
</gene>
<reference evidence="1" key="1">
    <citation type="journal article" date="2023" name="Nat. Commun.">
        <title>Diploid and tetraploid genomes of Acorus and the evolution of monocots.</title>
        <authorList>
            <person name="Ma L."/>
            <person name="Liu K.W."/>
            <person name="Li Z."/>
            <person name="Hsiao Y.Y."/>
            <person name="Qi Y."/>
            <person name="Fu T."/>
            <person name="Tang G.D."/>
            <person name="Zhang D."/>
            <person name="Sun W.H."/>
            <person name="Liu D.K."/>
            <person name="Li Y."/>
            <person name="Chen G.Z."/>
            <person name="Liu X.D."/>
            <person name="Liao X.Y."/>
            <person name="Jiang Y.T."/>
            <person name="Yu X."/>
            <person name="Hao Y."/>
            <person name="Huang J."/>
            <person name="Zhao X.W."/>
            <person name="Ke S."/>
            <person name="Chen Y.Y."/>
            <person name="Wu W.L."/>
            <person name="Hsu J.L."/>
            <person name="Lin Y.F."/>
            <person name="Huang M.D."/>
            <person name="Li C.Y."/>
            <person name="Huang L."/>
            <person name="Wang Z.W."/>
            <person name="Zhao X."/>
            <person name="Zhong W.Y."/>
            <person name="Peng D.H."/>
            <person name="Ahmad S."/>
            <person name="Lan S."/>
            <person name="Zhang J.S."/>
            <person name="Tsai W.C."/>
            <person name="Van de Peer Y."/>
            <person name="Liu Z.J."/>
        </authorList>
    </citation>
    <scope>NUCLEOTIDE SEQUENCE</scope>
    <source>
        <strain evidence="1">CP</strain>
    </source>
</reference>
<comment type="caution">
    <text evidence="1">The sequence shown here is derived from an EMBL/GenBank/DDBJ whole genome shotgun (WGS) entry which is preliminary data.</text>
</comment>